<reference evidence="3 4" key="1">
    <citation type="submission" date="2019-11" db="EMBL/GenBank/DDBJ databases">
        <title>Draft genome sequence of Kocuria indica DP-K7, a methyl red degrading Actinobacterium.</title>
        <authorList>
            <person name="Kumaran S."/>
            <person name="Tischler D."/>
            <person name="Ngo A.C.R."/>
            <person name="Schultes F."/>
        </authorList>
    </citation>
    <scope>NUCLEOTIDE SEQUENCE [LARGE SCALE GENOMIC DNA]</scope>
    <source>
        <strain evidence="3 4">DP-K7</strain>
    </source>
</reference>
<dbReference type="EMBL" id="WMHZ01000015">
    <property type="protein sequence ID" value="NDO78682.1"/>
    <property type="molecule type" value="Genomic_DNA"/>
</dbReference>
<feature type="signal peptide" evidence="2">
    <location>
        <begin position="1"/>
        <end position="20"/>
    </location>
</feature>
<organism evidence="3 4">
    <name type="scientific">Kocuria marina subsp. indica</name>
    <dbReference type="NCBI Taxonomy" id="1049583"/>
    <lineage>
        <taxon>Bacteria</taxon>
        <taxon>Bacillati</taxon>
        <taxon>Actinomycetota</taxon>
        <taxon>Actinomycetes</taxon>
        <taxon>Micrococcales</taxon>
        <taxon>Micrococcaceae</taxon>
        <taxon>Kocuria</taxon>
    </lineage>
</organism>
<proteinExistence type="predicted"/>
<feature type="compositionally biased region" description="Low complexity" evidence="1">
    <location>
        <begin position="50"/>
        <end position="112"/>
    </location>
</feature>
<comment type="caution">
    <text evidence="3">The sequence shown here is derived from an EMBL/GenBank/DDBJ whole genome shotgun (WGS) entry which is preliminary data.</text>
</comment>
<protein>
    <recommendedName>
        <fullName evidence="5">Lipoprotein</fullName>
    </recommendedName>
</protein>
<accession>A0A6N9QZJ0</accession>
<dbReference type="RefSeq" id="WP_162230002.1">
    <property type="nucleotide sequence ID" value="NZ_WMHZ01000015.1"/>
</dbReference>
<dbReference type="PROSITE" id="PS51257">
    <property type="entry name" value="PROKAR_LIPOPROTEIN"/>
    <property type="match status" value="1"/>
</dbReference>
<dbReference type="AlphaFoldDB" id="A0A6N9QZJ0"/>
<evidence type="ECO:0000313" key="3">
    <source>
        <dbReference type="EMBL" id="NDO78682.1"/>
    </source>
</evidence>
<evidence type="ECO:0000256" key="1">
    <source>
        <dbReference type="SAM" id="MobiDB-lite"/>
    </source>
</evidence>
<dbReference type="Proteomes" id="UP000471026">
    <property type="component" value="Unassembled WGS sequence"/>
</dbReference>
<sequence length="470" mass="47979">MTHNTARNWAITLGITSALALTGCTASNGAATPTSSDTTTHSTAPPPSRGTATSTAGSTAPSATSPAGSVAPSATQPGDSGTTAPSTPSAPDASSEPVGAPSATTAPAEPAPGDQTGDTIALTETYTAPNGTYTVNYPASWTATADKGYLELTSPDGTVTGHVAPTSLHRPDAAWTGRQVSNYSEQTARGITDTAMGRVSAYAGYNSAADPAQDSVGWGLSQPVPSSLVSMAGVGSSDELWAYFPQSGVNTTGKPLNDAQAAEVTHDAVTSTNGATVAAILHSVQLHQSAGDPTGDPTGDPVALTETYTAPDGAFSMKYPASWTAKTDQGYLELTSPTGQAVGRIATTDVRPLREDWFTSPRYTVPGETTQLSEDIGAQVSTYSAYLRSDKGPAEDTVLFGLSQVNSSGLVSLAGGETGRELWVEFSTGPVNTTGRFVTDEELVDILNTTVATHPDVPAIQAMLHSISMD</sequence>
<evidence type="ECO:0000313" key="4">
    <source>
        <dbReference type="Proteomes" id="UP000471026"/>
    </source>
</evidence>
<evidence type="ECO:0000256" key="2">
    <source>
        <dbReference type="SAM" id="SignalP"/>
    </source>
</evidence>
<feature type="chain" id="PRO_5026763961" description="Lipoprotein" evidence="2">
    <location>
        <begin position="21"/>
        <end position="470"/>
    </location>
</feature>
<evidence type="ECO:0008006" key="5">
    <source>
        <dbReference type="Google" id="ProtNLM"/>
    </source>
</evidence>
<feature type="compositionally biased region" description="Low complexity" evidence="1">
    <location>
        <begin position="30"/>
        <end position="43"/>
    </location>
</feature>
<feature type="region of interest" description="Disordered" evidence="1">
    <location>
        <begin position="28"/>
        <end position="118"/>
    </location>
</feature>
<gene>
    <name evidence="3" type="ORF">GKZ75_10705</name>
</gene>
<keyword evidence="2" id="KW-0732">Signal</keyword>
<name>A0A6N9QZJ0_9MICC</name>